<protein>
    <submittedName>
        <fullName evidence="2">Aminoglycoside phosphotransferase family protein</fullName>
        <ecNumber evidence="2">2.7.1.-</ecNumber>
    </submittedName>
</protein>
<sequence>MKTVTKNVFTREQIRRLVNKHFPGAEITSVRTLKGGTFNTLYQIEGTGGLEKGVVLKTSPIESVGVPNHEKDILRAEIYAYQLLKHVKIPIPKIYVYDFSRKVIPCDYFIMERIKGKSWYELWPGKNPELMRALGRYTARIHSVEYDWFGDINHAFAGRFSTWGKAFTFMVDDVLYEISKQGGKLPYKEIRSAIYSRRELLDTVKTPVLVNFDMWAGNVFLSQKRTSSISAIIDFERSFFGDPLAAFVSALFIYDDVEKETDFIAGYNEVSKRPLILTSGDREKMILYEMLLYLRSYCETQRYNFWMRNIQRLSIQSLILYDLRRLKKLSMKNRRTVSNHKNHIQ</sequence>
<dbReference type="EMBL" id="JBBMFP010000003">
    <property type="protein sequence ID" value="MEQ2430277.1"/>
    <property type="molecule type" value="Genomic_DNA"/>
</dbReference>
<keyword evidence="3" id="KW-1185">Reference proteome</keyword>
<dbReference type="GO" id="GO:0016740">
    <property type="term" value="F:transferase activity"/>
    <property type="evidence" value="ECO:0007669"/>
    <property type="project" value="UniProtKB-KW"/>
</dbReference>
<dbReference type="EC" id="2.7.1.-" evidence="2"/>
<organism evidence="2 3">
    <name type="scientific">Blautia caccae</name>
    <dbReference type="NCBI Taxonomy" id="3133175"/>
    <lineage>
        <taxon>Bacteria</taxon>
        <taxon>Bacillati</taxon>
        <taxon>Bacillota</taxon>
        <taxon>Clostridia</taxon>
        <taxon>Lachnospirales</taxon>
        <taxon>Lachnospiraceae</taxon>
        <taxon>Blautia</taxon>
    </lineage>
</organism>
<comment type="caution">
    <text evidence="2">The sequence shown here is derived from an EMBL/GenBank/DDBJ whole genome shotgun (WGS) entry which is preliminary data.</text>
</comment>
<dbReference type="SUPFAM" id="SSF56112">
    <property type="entry name" value="Protein kinase-like (PK-like)"/>
    <property type="match status" value="1"/>
</dbReference>
<dbReference type="PANTHER" id="PTHR21310:SF15">
    <property type="entry name" value="AMINOGLYCOSIDE PHOSPHOTRANSFERASE DOMAIN-CONTAINING PROTEIN"/>
    <property type="match status" value="1"/>
</dbReference>
<dbReference type="Proteomes" id="UP001457898">
    <property type="component" value="Unassembled WGS sequence"/>
</dbReference>
<dbReference type="InterPro" id="IPR011009">
    <property type="entry name" value="Kinase-like_dom_sf"/>
</dbReference>
<evidence type="ECO:0000259" key="1">
    <source>
        <dbReference type="Pfam" id="PF01636"/>
    </source>
</evidence>
<dbReference type="InterPro" id="IPR051678">
    <property type="entry name" value="AGP_Transferase"/>
</dbReference>
<feature type="domain" description="Aminoglycoside phosphotransferase" evidence="1">
    <location>
        <begin position="30"/>
        <end position="255"/>
    </location>
</feature>
<name>A0ABV1DIT5_9FIRM</name>
<dbReference type="Gene3D" id="3.90.1200.10">
    <property type="match status" value="1"/>
</dbReference>
<keyword evidence="2" id="KW-0808">Transferase</keyword>
<dbReference type="RefSeq" id="WP_052098861.1">
    <property type="nucleotide sequence ID" value="NZ_JBBMFP010000003.1"/>
</dbReference>
<dbReference type="Gene3D" id="3.30.200.20">
    <property type="entry name" value="Phosphorylase Kinase, domain 1"/>
    <property type="match status" value="1"/>
</dbReference>
<accession>A0ABV1DIT5</accession>
<reference evidence="2 3" key="1">
    <citation type="submission" date="2024-03" db="EMBL/GenBank/DDBJ databases">
        <title>Human intestinal bacterial collection.</title>
        <authorList>
            <person name="Pauvert C."/>
            <person name="Hitch T.C.A."/>
            <person name="Clavel T."/>
        </authorList>
    </citation>
    <scope>NUCLEOTIDE SEQUENCE [LARGE SCALE GENOMIC DNA]</scope>
    <source>
        <strain evidence="2 3">CLA-SR-H028</strain>
    </source>
</reference>
<dbReference type="PANTHER" id="PTHR21310">
    <property type="entry name" value="AMINOGLYCOSIDE PHOSPHOTRANSFERASE-RELATED-RELATED"/>
    <property type="match status" value="1"/>
</dbReference>
<gene>
    <name evidence="2" type="ORF">WMO65_04600</name>
</gene>
<dbReference type="Pfam" id="PF01636">
    <property type="entry name" value="APH"/>
    <property type="match status" value="1"/>
</dbReference>
<evidence type="ECO:0000313" key="3">
    <source>
        <dbReference type="Proteomes" id="UP001457898"/>
    </source>
</evidence>
<dbReference type="InterPro" id="IPR002575">
    <property type="entry name" value="Aminoglycoside_PTrfase"/>
</dbReference>
<proteinExistence type="predicted"/>
<evidence type="ECO:0000313" key="2">
    <source>
        <dbReference type="EMBL" id="MEQ2430277.1"/>
    </source>
</evidence>